<keyword evidence="5" id="KW-0808">Transferase</keyword>
<evidence type="ECO:0000256" key="5">
    <source>
        <dbReference type="ARBA" id="ARBA00022679"/>
    </source>
</evidence>
<organism evidence="11 12">
    <name type="scientific">Haloterrigena salifodinae</name>
    <dbReference type="NCBI Taxonomy" id="2675099"/>
    <lineage>
        <taxon>Archaea</taxon>
        <taxon>Methanobacteriati</taxon>
        <taxon>Methanobacteriota</taxon>
        <taxon>Stenosarchaea group</taxon>
        <taxon>Halobacteria</taxon>
        <taxon>Halobacteriales</taxon>
        <taxon>Natrialbaceae</taxon>
        <taxon>Haloterrigena</taxon>
    </lineage>
</organism>
<feature type="transmembrane region" description="Helical" evidence="9">
    <location>
        <begin position="49"/>
        <end position="66"/>
    </location>
</feature>
<evidence type="ECO:0000313" key="12">
    <source>
        <dbReference type="Proteomes" id="UP000637819"/>
    </source>
</evidence>
<dbReference type="InterPro" id="IPR036890">
    <property type="entry name" value="HATPase_C_sf"/>
</dbReference>
<dbReference type="PANTHER" id="PTHR44936">
    <property type="entry name" value="SENSOR PROTEIN CREC"/>
    <property type="match status" value="1"/>
</dbReference>
<dbReference type="SUPFAM" id="SSF47384">
    <property type="entry name" value="Homodimeric domain of signal transducing histidine kinase"/>
    <property type="match status" value="1"/>
</dbReference>
<feature type="domain" description="Histidine kinase" evidence="10">
    <location>
        <begin position="93"/>
        <end position="297"/>
    </location>
</feature>
<dbReference type="InterPro" id="IPR003594">
    <property type="entry name" value="HATPase_dom"/>
</dbReference>
<protein>
    <recommendedName>
        <fullName evidence="3">histidine kinase</fullName>
        <ecNumber evidence="3">2.7.13.3</ecNumber>
    </recommendedName>
</protein>
<dbReference type="GO" id="GO:0000155">
    <property type="term" value="F:phosphorelay sensor kinase activity"/>
    <property type="evidence" value="ECO:0007669"/>
    <property type="project" value="InterPro"/>
</dbReference>
<evidence type="ECO:0000256" key="3">
    <source>
        <dbReference type="ARBA" id="ARBA00012438"/>
    </source>
</evidence>
<dbReference type="SUPFAM" id="SSF55874">
    <property type="entry name" value="ATPase domain of HSP90 chaperone/DNA topoisomerase II/histidine kinase"/>
    <property type="match status" value="1"/>
</dbReference>
<evidence type="ECO:0000256" key="1">
    <source>
        <dbReference type="ARBA" id="ARBA00000085"/>
    </source>
</evidence>
<reference evidence="11 12" key="1">
    <citation type="submission" date="2021-01" db="EMBL/GenBank/DDBJ databases">
        <title>Genome Sequence and Methylation Pattern of Haloterrigena salifodinae BOL5-1, An Extremely Halophilic Archaeon from a Bolivian Salt Mine.</title>
        <authorList>
            <person name="DasSarma P."/>
            <person name="Anton B.P."/>
            <person name="DasSarma S.L."/>
            <person name="von Ehrenheim H.A.L."/>
            <person name="Martinez F.L."/>
            <person name="Guzman D."/>
            <person name="Roberts R.J."/>
            <person name="DasSarma S."/>
        </authorList>
    </citation>
    <scope>NUCLEOTIDE SEQUENCE [LARGE SCALE GENOMIC DNA]</scope>
    <source>
        <strain evidence="11 12">BOL5-1</strain>
    </source>
</reference>
<dbReference type="EC" id="2.7.13.3" evidence="3"/>
<dbReference type="InterPro" id="IPR003661">
    <property type="entry name" value="HisK_dim/P_dom"/>
</dbReference>
<dbReference type="GeneID" id="62876326"/>
<evidence type="ECO:0000259" key="10">
    <source>
        <dbReference type="PROSITE" id="PS50109"/>
    </source>
</evidence>
<evidence type="ECO:0000256" key="4">
    <source>
        <dbReference type="ARBA" id="ARBA00022475"/>
    </source>
</evidence>
<keyword evidence="12" id="KW-1185">Reference proteome</keyword>
<dbReference type="Proteomes" id="UP000637819">
    <property type="component" value="Chromosome"/>
</dbReference>
<dbReference type="Pfam" id="PF02518">
    <property type="entry name" value="HATPase_c"/>
    <property type="match status" value="1"/>
</dbReference>
<evidence type="ECO:0000313" key="11">
    <source>
        <dbReference type="EMBL" id="QRV14117.1"/>
    </source>
</evidence>
<dbReference type="InterPro" id="IPR005467">
    <property type="entry name" value="His_kinase_dom"/>
</dbReference>
<dbReference type="OrthoDB" id="327291at2157"/>
<name>A0A8T8DXL2_9EURY</name>
<keyword evidence="9" id="KW-0812">Transmembrane</keyword>
<dbReference type="InterPro" id="IPR050980">
    <property type="entry name" value="2C_sensor_his_kinase"/>
</dbReference>
<comment type="subcellular location">
    <subcellularLocation>
        <location evidence="2">Cell membrane</location>
        <topology evidence="2">Multi-pass membrane protein</topology>
    </subcellularLocation>
</comment>
<evidence type="ECO:0000256" key="6">
    <source>
        <dbReference type="ARBA" id="ARBA00022741"/>
    </source>
</evidence>
<dbReference type="EMBL" id="CP069188">
    <property type="protein sequence ID" value="QRV14117.1"/>
    <property type="molecule type" value="Genomic_DNA"/>
</dbReference>
<accession>A0A8T8DXL2</accession>
<dbReference type="InterPro" id="IPR036097">
    <property type="entry name" value="HisK_dim/P_sf"/>
</dbReference>
<keyword evidence="9" id="KW-0472">Membrane</keyword>
<keyword evidence="6" id="KW-0547">Nucleotide-binding</keyword>
<keyword evidence="9" id="KW-1133">Transmembrane helix</keyword>
<dbReference type="AlphaFoldDB" id="A0A8T8DXL2"/>
<dbReference type="RefSeq" id="WP_204747000.1">
    <property type="nucleotide sequence ID" value="NZ_CP069188.1"/>
</dbReference>
<keyword evidence="7 11" id="KW-0418">Kinase</keyword>
<evidence type="ECO:0000256" key="9">
    <source>
        <dbReference type="SAM" id="Phobius"/>
    </source>
</evidence>
<evidence type="ECO:0000256" key="2">
    <source>
        <dbReference type="ARBA" id="ARBA00004651"/>
    </source>
</evidence>
<dbReference type="KEGG" id="hsal:JMJ58_14340"/>
<dbReference type="CDD" id="cd00082">
    <property type="entry name" value="HisKA"/>
    <property type="match status" value="1"/>
</dbReference>
<feature type="transmembrane region" description="Helical" evidence="9">
    <location>
        <begin position="12"/>
        <end position="34"/>
    </location>
</feature>
<dbReference type="GO" id="GO:0005886">
    <property type="term" value="C:plasma membrane"/>
    <property type="evidence" value="ECO:0007669"/>
    <property type="project" value="UniProtKB-SubCell"/>
</dbReference>
<dbReference type="SMART" id="SM00387">
    <property type="entry name" value="HATPase_c"/>
    <property type="match status" value="1"/>
</dbReference>
<sequence>MESRTSRLRSAVGIAFTYLLVGVSWIIVTDYVVLELVGDPQTTARLQTAKGWLFVIGSTGLVYALVRSNQRRHERTTDRLEHALQQTSVLHRLLRHNLRNNCNVIRGNAELLEANDEVPADVDPYLAEIKHQTDRLVELGSKTRCLRDAVLDGDEPVRRLDLTAAIDTVVDDVRDGYPAVTIDTDRPETCYVRTTPKIERALRELLDNAIEHSERADPAVRIAVRRTGEGVDIVVDDDGPGLPATERTVLEEGIESPMIHSEGLGLWIVRTIVVQAGGSVKLVEKSSGTTIVLSLPD</sequence>
<proteinExistence type="predicted"/>
<dbReference type="Gene3D" id="1.10.287.130">
    <property type="match status" value="1"/>
</dbReference>
<dbReference type="Gene3D" id="3.30.565.10">
    <property type="entry name" value="Histidine kinase-like ATPase, C-terminal domain"/>
    <property type="match status" value="1"/>
</dbReference>
<dbReference type="PROSITE" id="PS50109">
    <property type="entry name" value="HIS_KIN"/>
    <property type="match status" value="1"/>
</dbReference>
<keyword evidence="4" id="KW-1003">Cell membrane</keyword>
<comment type="catalytic activity">
    <reaction evidence="1">
        <text>ATP + protein L-histidine = ADP + protein N-phospho-L-histidine.</text>
        <dbReference type="EC" id="2.7.13.3"/>
    </reaction>
</comment>
<keyword evidence="8" id="KW-0067">ATP-binding</keyword>
<dbReference type="GO" id="GO:0005524">
    <property type="term" value="F:ATP binding"/>
    <property type="evidence" value="ECO:0007669"/>
    <property type="project" value="UniProtKB-KW"/>
</dbReference>
<gene>
    <name evidence="11" type="ORF">JMJ58_14340</name>
</gene>
<evidence type="ECO:0000256" key="8">
    <source>
        <dbReference type="ARBA" id="ARBA00022840"/>
    </source>
</evidence>
<dbReference type="PANTHER" id="PTHR44936:SF10">
    <property type="entry name" value="SENSOR PROTEIN RSTB"/>
    <property type="match status" value="1"/>
</dbReference>
<evidence type="ECO:0000256" key="7">
    <source>
        <dbReference type="ARBA" id="ARBA00022777"/>
    </source>
</evidence>